<evidence type="ECO:0000313" key="4">
    <source>
        <dbReference type="Proteomes" id="UP000355283"/>
    </source>
</evidence>
<dbReference type="EMBL" id="SDOX01000101">
    <property type="protein sequence ID" value="TFJ82514.1"/>
    <property type="molecule type" value="Genomic_DNA"/>
</dbReference>
<protein>
    <recommendedName>
        <fullName evidence="5">Transmembrane protein</fullName>
    </recommendedName>
</protein>
<evidence type="ECO:0000256" key="2">
    <source>
        <dbReference type="SAM" id="SignalP"/>
    </source>
</evidence>
<feature type="compositionally biased region" description="Basic and acidic residues" evidence="1">
    <location>
        <begin position="103"/>
        <end position="122"/>
    </location>
</feature>
<reference evidence="3 4" key="1">
    <citation type="submission" date="2019-01" db="EMBL/GenBank/DDBJ databases">
        <title>Nuclear Genome Assembly of the Microalgal Biofuel strain Nannochloropsis salina CCMP1776.</title>
        <authorList>
            <person name="Hovde B."/>
        </authorList>
    </citation>
    <scope>NUCLEOTIDE SEQUENCE [LARGE SCALE GENOMIC DNA]</scope>
    <source>
        <strain evidence="3 4">CCMP1776</strain>
    </source>
</reference>
<feature type="chain" id="PRO_5020031315" description="Transmembrane protein" evidence="2">
    <location>
        <begin position="21"/>
        <end position="172"/>
    </location>
</feature>
<evidence type="ECO:0000256" key="1">
    <source>
        <dbReference type="SAM" id="MobiDB-lite"/>
    </source>
</evidence>
<evidence type="ECO:0008006" key="5">
    <source>
        <dbReference type="Google" id="ProtNLM"/>
    </source>
</evidence>
<accession>A0A4D9CVA5</accession>
<dbReference type="Proteomes" id="UP000355283">
    <property type="component" value="Unassembled WGS sequence"/>
</dbReference>
<keyword evidence="4" id="KW-1185">Reference proteome</keyword>
<dbReference type="OrthoDB" id="10341077at2759"/>
<dbReference type="AlphaFoldDB" id="A0A4D9CVA5"/>
<organism evidence="3 4">
    <name type="scientific">Nannochloropsis salina CCMP1776</name>
    <dbReference type="NCBI Taxonomy" id="1027361"/>
    <lineage>
        <taxon>Eukaryota</taxon>
        <taxon>Sar</taxon>
        <taxon>Stramenopiles</taxon>
        <taxon>Ochrophyta</taxon>
        <taxon>Eustigmatophyceae</taxon>
        <taxon>Eustigmatales</taxon>
        <taxon>Monodopsidaceae</taxon>
        <taxon>Microchloropsis</taxon>
        <taxon>Microchloropsis salina</taxon>
    </lineage>
</organism>
<feature type="signal peptide" evidence="2">
    <location>
        <begin position="1"/>
        <end position="20"/>
    </location>
</feature>
<feature type="region of interest" description="Disordered" evidence="1">
    <location>
        <begin position="53"/>
        <end position="125"/>
    </location>
</feature>
<proteinExistence type="predicted"/>
<feature type="compositionally biased region" description="Low complexity" evidence="1">
    <location>
        <begin position="53"/>
        <end position="73"/>
    </location>
</feature>
<name>A0A4D9CVA5_9STRA</name>
<keyword evidence="2" id="KW-0732">Signal</keyword>
<evidence type="ECO:0000313" key="3">
    <source>
        <dbReference type="EMBL" id="TFJ82514.1"/>
    </source>
</evidence>
<comment type="caution">
    <text evidence="3">The sequence shown here is derived from an EMBL/GenBank/DDBJ whole genome shotgun (WGS) entry which is preliminary data.</text>
</comment>
<sequence>MLCAFSHSLLLPFTVQTVHAVDAAPLFANLAIRPLGRGVVAAPSTFLSAALSSSMGSSSPPASPRSHPSSSPLVAADLSPHPFPPQTACLTPLPDSRPAWPENCHDKERGRQDGSGGPEERPVPAGVRTLPLSTAILCLLAILVQRLFVGAGTCAGLAWRQVWKEGRSRKGV</sequence>
<gene>
    <name evidence="3" type="ORF">NSK_006192</name>
</gene>